<dbReference type="AlphaFoldDB" id="A0A182WQ36"/>
<sequence>MFLIVPGTKRSVLSEVLK</sequence>
<organism evidence="1 2">
    <name type="scientific">Anopheles minimus</name>
    <dbReference type="NCBI Taxonomy" id="112268"/>
    <lineage>
        <taxon>Eukaryota</taxon>
        <taxon>Metazoa</taxon>
        <taxon>Ecdysozoa</taxon>
        <taxon>Arthropoda</taxon>
        <taxon>Hexapoda</taxon>
        <taxon>Insecta</taxon>
        <taxon>Pterygota</taxon>
        <taxon>Neoptera</taxon>
        <taxon>Endopterygota</taxon>
        <taxon>Diptera</taxon>
        <taxon>Nematocera</taxon>
        <taxon>Culicoidea</taxon>
        <taxon>Culicidae</taxon>
        <taxon>Anophelinae</taxon>
        <taxon>Anopheles</taxon>
    </lineage>
</organism>
<dbReference type="Proteomes" id="UP000075920">
    <property type="component" value="Unassembled WGS sequence"/>
</dbReference>
<accession>A0A182WQ36</accession>
<evidence type="ECO:0000313" key="1">
    <source>
        <dbReference type="EnsemblMetazoa" id="AMIN014768-PA"/>
    </source>
</evidence>
<keyword evidence="2" id="KW-1185">Reference proteome</keyword>
<reference evidence="1" key="2">
    <citation type="submission" date="2020-05" db="UniProtKB">
        <authorList>
            <consortium name="EnsemblMetazoa"/>
        </authorList>
    </citation>
    <scope>IDENTIFICATION</scope>
    <source>
        <strain evidence="1">MINIMUS1</strain>
    </source>
</reference>
<dbReference type="EnsemblMetazoa" id="AMIN014768-RA">
    <property type="protein sequence ID" value="AMIN014768-PA"/>
    <property type="gene ID" value="AMIN014768"/>
</dbReference>
<dbReference type="VEuPathDB" id="VectorBase:AMIN014768"/>
<name>A0A182WQ36_9DIPT</name>
<evidence type="ECO:0000313" key="2">
    <source>
        <dbReference type="Proteomes" id="UP000075920"/>
    </source>
</evidence>
<reference evidence="2" key="1">
    <citation type="submission" date="2013-03" db="EMBL/GenBank/DDBJ databases">
        <title>The Genome Sequence of Anopheles minimus MINIMUS1.</title>
        <authorList>
            <consortium name="The Broad Institute Genomics Platform"/>
            <person name="Neafsey D.E."/>
            <person name="Walton C."/>
            <person name="Walker B."/>
            <person name="Young S.K."/>
            <person name="Zeng Q."/>
            <person name="Gargeya S."/>
            <person name="Fitzgerald M."/>
            <person name="Haas B."/>
            <person name="Abouelleil A."/>
            <person name="Allen A.W."/>
            <person name="Alvarado L."/>
            <person name="Arachchi H.M."/>
            <person name="Berlin A.M."/>
            <person name="Chapman S.B."/>
            <person name="Gainer-Dewar J."/>
            <person name="Goldberg J."/>
            <person name="Griggs A."/>
            <person name="Gujja S."/>
            <person name="Hansen M."/>
            <person name="Howarth C."/>
            <person name="Imamovic A."/>
            <person name="Ireland A."/>
            <person name="Larimer J."/>
            <person name="McCowan C."/>
            <person name="Murphy C."/>
            <person name="Pearson M."/>
            <person name="Poon T.W."/>
            <person name="Priest M."/>
            <person name="Roberts A."/>
            <person name="Saif S."/>
            <person name="Shea T."/>
            <person name="Sisk P."/>
            <person name="Sykes S."/>
            <person name="Wortman J."/>
            <person name="Nusbaum C."/>
            <person name="Birren B."/>
        </authorList>
    </citation>
    <scope>NUCLEOTIDE SEQUENCE [LARGE SCALE GENOMIC DNA]</scope>
    <source>
        <strain evidence="2">MINIMUS1</strain>
    </source>
</reference>
<protein>
    <submittedName>
        <fullName evidence="1">Uncharacterized protein</fullName>
    </submittedName>
</protein>
<proteinExistence type="predicted"/>